<feature type="region of interest" description="Disordered" evidence="8">
    <location>
        <begin position="347"/>
        <end position="410"/>
    </location>
</feature>
<dbReference type="NCBIfam" id="TIGR00367">
    <property type="entry name" value="calcium/sodium antiporter"/>
    <property type="match status" value="1"/>
</dbReference>
<keyword evidence="5 9" id="KW-0812">Transmembrane</keyword>
<feature type="domain" description="Sodium/calcium exchanger membrane region" evidence="10">
    <location>
        <begin position="96"/>
        <end position="237"/>
    </location>
</feature>
<feature type="transmembrane region" description="Helical" evidence="9">
    <location>
        <begin position="467"/>
        <end position="490"/>
    </location>
</feature>
<feature type="transmembrane region" description="Helical" evidence="9">
    <location>
        <begin position="12"/>
        <end position="30"/>
    </location>
</feature>
<protein>
    <recommendedName>
        <fullName evidence="10">Sodium/calcium exchanger membrane region domain-containing protein</fullName>
    </recommendedName>
</protein>
<dbReference type="OrthoDB" id="2127281at2759"/>
<feature type="transmembrane region" description="Helical" evidence="9">
    <location>
        <begin position="593"/>
        <end position="613"/>
    </location>
</feature>
<dbReference type="AlphaFoldDB" id="A0A2A2JGU7"/>
<evidence type="ECO:0000256" key="2">
    <source>
        <dbReference type="ARBA" id="ARBA00005364"/>
    </source>
</evidence>
<feature type="domain" description="Sodium/calcium exchanger membrane region" evidence="10">
    <location>
        <begin position="468"/>
        <end position="637"/>
    </location>
</feature>
<keyword evidence="3" id="KW-0050">Antiport</keyword>
<dbReference type="InterPro" id="IPR004837">
    <property type="entry name" value="NaCa_Exmemb"/>
</dbReference>
<dbReference type="PANTHER" id="PTHR10846">
    <property type="entry name" value="SODIUM/POTASSIUM/CALCIUM EXCHANGER"/>
    <property type="match status" value="1"/>
</dbReference>
<keyword evidence="4" id="KW-0406">Ion transport</keyword>
<dbReference type="GO" id="GO:0005886">
    <property type="term" value="C:plasma membrane"/>
    <property type="evidence" value="ECO:0007669"/>
    <property type="project" value="TreeGrafter"/>
</dbReference>
<sequence>MAISNNRKISPVIKVALGLGAVLIFAFIYTPSHHTISKRNAKTRESDESTSFLSAFLPTCNRSLVPPPANVDDDGQFPPDAFTLEQRQKGAVILHLIGLIYMFVSLAIVCDEFFVPSLAVLTEKLSLSDDVAGATFMAAGGSAPEFFTSVIGVFIAQNNVGIGTIVGSATFNILCVLAFCTLFSKTVLDLTWWPLFRDVSIYMIALAMLVFFFFDERITFFEALALFIVYIIYCTIMKYNVQLESWIKGGKIDDIESSKESETMTLNQPRSNNNLNTNGLQAAEHSVVKVTPDPNDSDSARIGRHNSLRSGSFRRMSAGRRQSLPILHSGTMFRTGIMQLMNHTLEQLPEGESEEEDSSRISDHRSPSMTRPHEAVCRPPSVNEGLPLSNSTPRSPRTASRGSIHRNRKHSQIEEIKSLLEEEEEKPLDMSWPDEWLKRLTYVILVPVLVPMWVTVPDVRKPECRNWYPVTFVASILWIAFFSYLMVWWANTIGETLVIPTEIIGLTILAAGTSIPDLITRQSSIIMQNLISPFSVIVARKGLGDMAVSSSVGSNIFDVCVGLPIPWLLFFIIEQIRSDTPASFISVSSKGLLCSVGMLFVMLIVLVFAIFVSHWRMNKIFGILMIVSYIAFCVFSVGLETDWLICPLNIC</sequence>
<organism evidence="11 12">
    <name type="scientific">Diploscapter pachys</name>
    <dbReference type="NCBI Taxonomy" id="2018661"/>
    <lineage>
        <taxon>Eukaryota</taxon>
        <taxon>Metazoa</taxon>
        <taxon>Ecdysozoa</taxon>
        <taxon>Nematoda</taxon>
        <taxon>Chromadorea</taxon>
        <taxon>Rhabditida</taxon>
        <taxon>Rhabditina</taxon>
        <taxon>Rhabditomorpha</taxon>
        <taxon>Rhabditoidea</taxon>
        <taxon>Rhabditidae</taxon>
        <taxon>Diploscapter</taxon>
    </lineage>
</organism>
<dbReference type="EMBL" id="LIAE01010440">
    <property type="protein sequence ID" value="PAV60988.1"/>
    <property type="molecule type" value="Genomic_DNA"/>
</dbReference>
<evidence type="ECO:0000256" key="5">
    <source>
        <dbReference type="ARBA" id="ARBA00022692"/>
    </source>
</evidence>
<keyword evidence="7 9" id="KW-0472">Membrane</keyword>
<evidence type="ECO:0000256" key="1">
    <source>
        <dbReference type="ARBA" id="ARBA00004141"/>
    </source>
</evidence>
<evidence type="ECO:0000256" key="6">
    <source>
        <dbReference type="ARBA" id="ARBA00022989"/>
    </source>
</evidence>
<keyword evidence="4" id="KW-0813">Transport</keyword>
<evidence type="ECO:0000313" key="11">
    <source>
        <dbReference type="EMBL" id="PAV60988.1"/>
    </source>
</evidence>
<evidence type="ECO:0000256" key="7">
    <source>
        <dbReference type="ARBA" id="ARBA00023136"/>
    </source>
</evidence>
<comment type="subcellular location">
    <subcellularLocation>
        <location evidence="1">Membrane</location>
        <topology evidence="1">Multi-pass membrane protein</topology>
    </subcellularLocation>
</comment>
<evidence type="ECO:0000256" key="8">
    <source>
        <dbReference type="SAM" id="MobiDB-lite"/>
    </source>
</evidence>
<dbReference type="PANTHER" id="PTHR10846:SF69">
    <property type="entry name" value="SODIUM_CALCIUM EXCHANGER MEMBRANE REGION DOMAIN-CONTAINING PROTEIN"/>
    <property type="match status" value="1"/>
</dbReference>
<dbReference type="Proteomes" id="UP000218231">
    <property type="component" value="Unassembled WGS sequence"/>
</dbReference>
<feature type="transmembrane region" description="Helical" evidence="9">
    <location>
        <begin position="555"/>
        <end position="573"/>
    </location>
</feature>
<keyword evidence="4" id="KW-0109">Calcium transport</keyword>
<dbReference type="STRING" id="2018661.A0A2A2JGU7"/>
<evidence type="ECO:0000256" key="9">
    <source>
        <dbReference type="SAM" id="Phobius"/>
    </source>
</evidence>
<evidence type="ECO:0000313" key="12">
    <source>
        <dbReference type="Proteomes" id="UP000218231"/>
    </source>
</evidence>
<keyword evidence="4" id="KW-0106">Calcium</keyword>
<comment type="similarity">
    <text evidence="2">Belongs to the Ca(2+):cation antiporter (CaCA) (TC 2.A.19) family. SLC24A subfamily.</text>
</comment>
<accession>A0A2A2JGU7</accession>
<feature type="transmembrane region" description="Helical" evidence="9">
    <location>
        <begin position="497"/>
        <end position="519"/>
    </location>
</feature>
<feature type="transmembrane region" description="Helical" evidence="9">
    <location>
        <begin position="620"/>
        <end position="639"/>
    </location>
</feature>
<reference evidence="11 12" key="1">
    <citation type="journal article" date="2017" name="Curr. Biol.">
        <title>Genome architecture and evolution of a unichromosomal asexual nematode.</title>
        <authorList>
            <person name="Fradin H."/>
            <person name="Zegar C."/>
            <person name="Gutwein M."/>
            <person name="Lucas J."/>
            <person name="Kovtun M."/>
            <person name="Corcoran D."/>
            <person name="Baugh L.R."/>
            <person name="Kiontke K."/>
            <person name="Gunsalus K."/>
            <person name="Fitch D.H."/>
            <person name="Piano F."/>
        </authorList>
    </citation>
    <scope>NUCLEOTIDE SEQUENCE [LARGE SCALE GENOMIC DNA]</scope>
    <source>
        <strain evidence="11">PF1309</strain>
    </source>
</reference>
<feature type="transmembrane region" description="Helical" evidence="9">
    <location>
        <begin position="436"/>
        <end position="455"/>
    </location>
</feature>
<dbReference type="Gene3D" id="1.20.1420.30">
    <property type="entry name" value="NCX, central ion-binding region"/>
    <property type="match status" value="2"/>
</dbReference>
<evidence type="ECO:0000256" key="3">
    <source>
        <dbReference type="ARBA" id="ARBA00022449"/>
    </source>
</evidence>
<feature type="transmembrane region" description="Helical" evidence="9">
    <location>
        <begin position="92"/>
        <end position="110"/>
    </location>
</feature>
<feature type="transmembrane region" description="Helical" evidence="9">
    <location>
        <begin position="195"/>
        <end position="214"/>
    </location>
</feature>
<feature type="transmembrane region" description="Helical" evidence="9">
    <location>
        <begin position="162"/>
        <end position="183"/>
    </location>
</feature>
<evidence type="ECO:0000259" key="10">
    <source>
        <dbReference type="Pfam" id="PF01699"/>
    </source>
</evidence>
<evidence type="ECO:0000256" key="4">
    <source>
        <dbReference type="ARBA" id="ARBA00022568"/>
    </source>
</evidence>
<feature type="compositionally biased region" description="Polar residues" evidence="8">
    <location>
        <begin position="388"/>
        <end position="401"/>
    </location>
</feature>
<gene>
    <name evidence="11" type="ORF">WR25_04369</name>
</gene>
<dbReference type="GO" id="GO:0005262">
    <property type="term" value="F:calcium channel activity"/>
    <property type="evidence" value="ECO:0007669"/>
    <property type="project" value="TreeGrafter"/>
</dbReference>
<dbReference type="InterPro" id="IPR004481">
    <property type="entry name" value="K/Na/Ca-exchanger"/>
</dbReference>
<dbReference type="GO" id="GO:0008273">
    <property type="term" value="F:calcium, potassium:sodium antiporter activity"/>
    <property type="evidence" value="ECO:0007669"/>
    <property type="project" value="TreeGrafter"/>
</dbReference>
<dbReference type="Pfam" id="PF01699">
    <property type="entry name" value="Na_Ca_ex"/>
    <property type="match status" value="2"/>
</dbReference>
<feature type="compositionally biased region" description="Basic and acidic residues" evidence="8">
    <location>
        <begin position="358"/>
        <end position="376"/>
    </location>
</feature>
<feature type="region of interest" description="Disordered" evidence="8">
    <location>
        <begin position="290"/>
        <end position="327"/>
    </location>
</feature>
<proteinExistence type="inferred from homology"/>
<feature type="transmembrane region" description="Helical" evidence="9">
    <location>
        <begin position="525"/>
        <end position="543"/>
    </location>
</feature>
<dbReference type="GO" id="GO:0006874">
    <property type="term" value="P:intracellular calcium ion homeostasis"/>
    <property type="evidence" value="ECO:0007669"/>
    <property type="project" value="TreeGrafter"/>
</dbReference>
<keyword evidence="12" id="KW-1185">Reference proteome</keyword>
<comment type="caution">
    <text evidence="11">The sequence shown here is derived from an EMBL/GenBank/DDBJ whole genome shotgun (WGS) entry which is preliminary data.</text>
</comment>
<name>A0A2A2JGU7_9BILA</name>
<keyword evidence="6 9" id="KW-1133">Transmembrane helix</keyword>
<dbReference type="FunFam" id="1.20.1420.30:FF:000066">
    <property type="entry name" value="Na/Ca eXchangers"/>
    <property type="match status" value="1"/>
</dbReference>
<dbReference type="FunFam" id="1.20.1420.30:FF:000041">
    <property type="entry name" value="Na/Ca eXchangers"/>
    <property type="match status" value="1"/>
</dbReference>
<dbReference type="InterPro" id="IPR044880">
    <property type="entry name" value="NCX_ion-bd_dom_sf"/>
</dbReference>
<feature type="transmembrane region" description="Helical" evidence="9">
    <location>
        <begin position="220"/>
        <end position="241"/>
    </location>
</feature>